<evidence type="ECO:0000313" key="1">
    <source>
        <dbReference type="EMBL" id="BAB15040.1"/>
    </source>
</evidence>
<protein>
    <submittedName>
        <fullName evidence="1">cDNA: FLJ21290 fis, clone COL01954</fullName>
    </submittedName>
</protein>
<reference evidence="1" key="1">
    <citation type="submission" date="2000-08" db="EMBL/GenBank/DDBJ databases">
        <title>NEDO human cDNA sequencing project.</title>
        <authorList>
            <person name="Kawabata A."/>
            <person name="Hikiji T."/>
            <person name="Kobatake N."/>
            <person name="Inagaki H."/>
            <person name="Ikema Y."/>
            <person name="Okamoto S."/>
            <person name="Okitani R."/>
            <person name="Ota T."/>
            <person name="Suzuki Y."/>
            <person name="Obayashi M."/>
            <person name="Nishi T."/>
            <person name="Shibahara T."/>
            <person name="Tanaka T."/>
            <person name="Nakamura Y."/>
            <person name="Isogai T."/>
            <person name="Sugano S."/>
        </authorList>
    </citation>
    <scope>NUCLEOTIDE SEQUENCE</scope>
    <source>
        <tissue evidence="1">Colon</tissue>
    </source>
</reference>
<dbReference type="EMBL" id="AK024943">
    <property type="protein sequence ID" value="BAB15040.1"/>
    <property type="molecule type" value="mRNA"/>
</dbReference>
<accession>Q9H758</accession>
<organism evidence="1">
    <name type="scientific">Homo sapiens</name>
    <name type="common">Human</name>
    <dbReference type="NCBI Taxonomy" id="9606"/>
    <lineage>
        <taxon>Eukaryota</taxon>
        <taxon>Metazoa</taxon>
        <taxon>Chordata</taxon>
        <taxon>Craniata</taxon>
        <taxon>Vertebrata</taxon>
        <taxon>Euteleostomi</taxon>
        <taxon>Mammalia</taxon>
        <taxon>Eutheria</taxon>
        <taxon>Euarchontoglires</taxon>
        <taxon>Primates</taxon>
        <taxon>Haplorrhini</taxon>
        <taxon>Catarrhini</taxon>
        <taxon>Hominidae</taxon>
        <taxon>Homo</taxon>
    </lineage>
</organism>
<name>Q9H758_HUMAN</name>
<sequence>MAGCCCKGNIGRGIHGVRPIQVPSGSVCISTGPDGNRKGAGSFSCVSLSSRTRDQGQKLGVRQSKLSEWVYLVHVMRPAVPDAAWLTRWGFAASGWDRDPLQAQPSPRNISACAQDNAFFQSLGPLIFSLNLITISPGLVKLSCPYLSKSH</sequence>
<proteinExistence type="evidence at transcript level"/>
<dbReference type="AlphaFoldDB" id="Q9H758"/>